<accession>A0A6H5ITK6</accession>
<evidence type="ECO:0000313" key="4">
    <source>
        <dbReference type="Proteomes" id="UP000479190"/>
    </source>
</evidence>
<dbReference type="AlphaFoldDB" id="A0A6H5ITK6"/>
<keyword evidence="2" id="KW-1133">Transmembrane helix</keyword>
<feature type="transmembrane region" description="Helical" evidence="2">
    <location>
        <begin position="440"/>
        <end position="462"/>
    </location>
</feature>
<evidence type="ECO:0000313" key="3">
    <source>
        <dbReference type="EMBL" id="CAB0040459.1"/>
    </source>
</evidence>
<proteinExistence type="predicted"/>
<name>A0A6H5ITK6_9HYME</name>
<feature type="region of interest" description="Disordered" evidence="1">
    <location>
        <begin position="103"/>
        <end position="126"/>
    </location>
</feature>
<reference evidence="3 4" key="1">
    <citation type="submission" date="2020-02" db="EMBL/GenBank/DDBJ databases">
        <authorList>
            <person name="Ferguson B K."/>
        </authorList>
    </citation>
    <scope>NUCLEOTIDE SEQUENCE [LARGE SCALE GENOMIC DNA]</scope>
</reference>
<evidence type="ECO:0000256" key="2">
    <source>
        <dbReference type="SAM" id="Phobius"/>
    </source>
</evidence>
<dbReference type="EMBL" id="CADCXV010001027">
    <property type="protein sequence ID" value="CAB0040459.1"/>
    <property type="molecule type" value="Genomic_DNA"/>
</dbReference>
<keyword evidence="2" id="KW-0812">Transmembrane</keyword>
<sequence>MSHDRVPIERKVACVARHTSIELHCHLSELRLQRAASRAFGRPHGRISHTSTASMIDKHRNLHLNYIKIIAYIETLLNYNDDAKKLHLTASLWYADDSGRFEAAPQERENDELNSGAVPRQSKAKEHIPKKAMTFTTEDINRFLSDAPDQKHLLHKELDVTPAYVQRMKELDDHRYIRPSWDTNTAPPYEREWPSNVFNISPPTSPASQSIKMDETPFLSKNEVISKIVSPASSTGRIRVRRIEELLSSNVEVFDFVDNPSKEYASVELCTKKRKAISVSKDLTGVIDSKFQVGEKSFSVKKKGLSLTSYEEDRQKLNHRMDTYVKEKIPKDYCGKPRGFIKNQRGFSRKSSWINRESTRIYAEILVDRSRINEDFRANPRGLRTWTLYLIHVRSTWNQCPILEESLYDPRGISVDDPRGYPRNFFQLVHVEVTRHQCCFITLLIIITLINTFISCIISTVISKDFNN</sequence>
<keyword evidence="4" id="KW-1185">Reference proteome</keyword>
<dbReference type="Proteomes" id="UP000479190">
    <property type="component" value="Unassembled WGS sequence"/>
</dbReference>
<gene>
    <name evidence="3" type="ORF">TBRA_LOCUS12165</name>
</gene>
<protein>
    <submittedName>
        <fullName evidence="3">Uncharacterized protein</fullName>
    </submittedName>
</protein>
<evidence type="ECO:0000256" key="1">
    <source>
        <dbReference type="SAM" id="MobiDB-lite"/>
    </source>
</evidence>
<organism evidence="3 4">
    <name type="scientific">Trichogramma brassicae</name>
    <dbReference type="NCBI Taxonomy" id="86971"/>
    <lineage>
        <taxon>Eukaryota</taxon>
        <taxon>Metazoa</taxon>
        <taxon>Ecdysozoa</taxon>
        <taxon>Arthropoda</taxon>
        <taxon>Hexapoda</taxon>
        <taxon>Insecta</taxon>
        <taxon>Pterygota</taxon>
        <taxon>Neoptera</taxon>
        <taxon>Endopterygota</taxon>
        <taxon>Hymenoptera</taxon>
        <taxon>Apocrita</taxon>
        <taxon>Proctotrupomorpha</taxon>
        <taxon>Chalcidoidea</taxon>
        <taxon>Trichogrammatidae</taxon>
        <taxon>Trichogramma</taxon>
    </lineage>
</organism>
<keyword evidence="2" id="KW-0472">Membrane</keyword>